<evidence type="ECO:0000256" key="8">
    <source>
        <dbReference type="SAM" id="MobiDB-lite"/>
    </source>
</evidence>
<dbReference type="InterPro" id="IPR011009">
    <property type="entry name" value="Kinase-like_dom_sf"/>
</dbReference>
<feature type="cross-link" description="Glycyl lysine isopeptide (Lys-Gly) (interchain with G-Cter in SUMO2)" evidence="7">
    <location>
        <position position="237"/>
    </location>
</feature>
<dbReference type="GO" id="GO:0005524">
    <property type="term" value="F:ATP binding"/>
    <property type="evidence" value="ECO:0007669"/>
    <property type="project" value="UniProtKB-KW"/>
</dbReference>
<evidence type="ECO:0000256" key="6">
    <source>
        <dbReference type="PIRSR" id="PIRSR630616-2"/>
    </source>
</evidence>
<dbReference type="Proteomes" id="UP000236333">
    <property type="component" value="Unassembled WGS sequence"/>
</dbReference>
<dbReference type="SMART" id="SM00220">
    <property type="entry name" value="S_TKc"/>
    <property type="match status" value="1"/>
</dbReference>
<evidence type="ECO:0000256" key="1">
    <source>
        <dbReference type="ARBA" id="ARBA00022527"/>
    </source>
</evidence>
<dbReference type="OrthoDB" id="541276at2759"/>
<evidence type="ECO:0000256" key="4">
    <source>
        <dbReference type="ARBA" id="ARBA00022777"/>
    </source>
</evidence>
<comment type="caution">
    <text evidence="10">The sequence shown here is derived from an EMBL/GenBank/DDBJ whole genome shotgun (WGS) entry which is preliminary data.</text>
</comment>
<dbReference type="InterPro" id="IPR000719">
    <property type="entry name" value="Prot_kinase_dom"/>
</dbReference>
<dbReference type="Gene3D" id="1.10.510.10">
    <property type="entry name" value="Transferase(Phosphotransferase) domain 1"/>
    <property type="match status" value="1"/>
</dbReference>
<feature type="region of interest" description="Disordered" evidence="8">
    <location>
        <begin position="17"/>
        <end position="106"/>
    </location>
</feature>
<evidence type="ECO:0000256" key="3">
    <source>
        <dbReference type="ARBA" id="ARBA00022741"/>
    </source>
</evidence>
<name>A0A2J7ZQ12_9CHLO</name>
<keyword evidence="3 6" id="KW-0547">Nucleotide-binding</keyword>
<proteinExistence type="predicted"/>
<keyword evidence="2" id="KW-0808">Transferase</keyword>
<feature type="compositionally biased region" description="Low complexity" evidence="8">
    <location>
        <begin position="83"/>
        <end position="102"/>
    </location>
</feature>
<organism evidence="10 11">
    <name type="scientific">Tetrabaena socialis</name>
    <dbReference type="NCBI Taxonomy" id="47790"/>
    <lineage>
        <taxon>Eukaryota</taxon>
        <taxon>Viridiplantae</taxon>
        <taxon>Chlorophyta</taxon>
        <taxon>core chlorophytes</taxon>
        <taxon>Chlorophyceae</taxon>
        <taxon>CS clade</taxon>
        <taxon>Chlamydomonadales</taxon>
        <taxon>Tetrabaenaceae</taxon>
        <taxon>Tetrabaena</taxon>
    </lineage>
</organism>
<dbReference type="PANTHER" id="PTHR24350">
    <property type="entry name" value="SERINE/THREONINE-PROTEIN KINASE IAL-RELATED"/>
    <property type="match status" value="1"/>
</dbReference>
<evidence type="ECO:0000259" key="9">
    <source>
        <dbReference type="PROSITE" id="PS50011"/>
    </source>
</evidence>
<gene>
    <name evidence="10" type="ORF">TSOC_011672</name>
</gene>
<keyword evidence="11" id="KW-1185">Reference proteome</keyword>
<dbReference type="AlphaFoldDB" id="A0A2J7ZQ12"/>
<keyword evidence="1" id="KW-0723">Serine/threonine-protein kinase</keyword>
<evidence type="ECO:0000256" key="2">
    <source>
        <dbReference type="ARBA" id="ARBA00022679"/>
    </source>
</evidence>
<feature type="non-terminal residue" evidence="10">
    <location>
        <position position="1"/>
    </location>
</feature>
<dbReference type="InterPro" id="IPR030616">
    <property type="entry name" value="Aur-like"/>
</dbReference>
<feature type="domain" description="Protein kinase" evidence="9">
    <location>
        <begin position="110"/>
        <end position="283"/>
    </location>
</feature>
<evidence type="ECO:0000256" key="5">
    <source>
        <dbReference type="ARBA" id="ARBA00022840"/>
    </source>
</evidence>
<feature type="binding site" evidence="6">
    <location>
        <position position="139"/>
    </location>
    <ligand>
        <name>ATP</name>
        <dbReference type="ChEBI" id="CHEBI:30616"/>
    </ligand>
</feature>
<feature type="binding site" evidence="6">
    <location>
        <position position="254"/>
    </location>
    <ligand>
        <name>ATP</name>
        <dbReference type="ChEBI" id="CHEBI:30616"/>
    </ligand>
</feature>
<dbReference type="Pfam" id="PF00069">
    <property type="entry name" value="Pkinase"/>
    <property type="match status" value="1"/>
</dbReference>
<keyword evidence="5 6" id="KW-0067">ATP-binding</keyword>
<reference evidence="10 11" key="1">
    <citation type="journal article" date="2017" name="Mol. Biol. Evol.">
        <title>The 4-celled Tetrabaena socialis nuclear genome reveals the essential components for genetic control of cell number at the origin of multicellularity in the volvocine lineage.</title>
        <authorList>
            <person name="Featherston J."/>
            <person name="Arakaki Y."/>
            <person name="Hanschen E.R."/>
            <person name="Ferris P.J."/>
            <person name="Michod R.E."/>
            <person name="Olson B.J.S.C."/>
            <person name="Nozaki H."/>
            <person name="Durand P.M."/>
        </authorList>
    </citation>
    <scope>NUCLEOTIDE SEQUENCE [LARGE SCALE GENOMIC DNA]</scope>
    <source>
        <strain evidence="10 11">NIES-571</strain>
    </source>
</reference>
<keyword evidence="10" id="KW-0670">Pyruvate</keyword>
<evidence type="ECO:0000313" key="10">
    <source>
        <dbReference type="EMBL" id="PNH02358.1"/>
    </source>
</evidence>
<dbReference type="GO" id="GO:0004674">
    <property type="term" value="F:protein serine/threonine kinase activity"/>
    <property type="evidence" value="ECO:0007669"/>
    <property type="project" value="UniProtKB-KW"/>
</dbReference>
<feature type="compositionally biased region" description="Polar residues" evidence="8">
    <location>
        <begin position="32"/>
        <end position="45"/>
    </location>
</feature>
<evidence type="ECO:0000256" key="7">
    <source>
        <dbReference type="PIRSR" id="PIRSR630616-3"/>
    </source>
</evidence>
<evidence type="ECO:0000313" key="11">
    <source>
        <dbReference type="Proteomes" id="UP000236333"/>
    </source>
</evidence>
<keyword evidence="4 10" id="KW-0418">Kinase</keyword>
<feature type="binding site" evidence="6">
    <location>
        <position position="120"/>
    </location>
    <ligand>
        <name>ATP</name>
        <dbReference type="ChEBI" id="CHEBI:30616"/>
    </ligand>
</feature>
<dbReference type="EMBL" id="PGGS01000670">
    <property type="protein sequence ID" value="PNH02358.1"/>
    <property type="molecule type" value="Genomic_DNA"/>
</dbReference>
<dbReference type="SUPFAM" id="SSF56112">
    <property type="entry name" value="Protein kinase-like (PK-like)"/>
    <property type="match status" value="1"/>
</dbReference>
<accession>A0A2J7ZQ12</accession>
<protein>
    <submittedName>
        <fullName evidence="10">Phosphoenolpyruvate carboxylase kinase 2</fullName>
    </submittedName>
</protein>
<sequence>RLFPMTFLNRLFNRKSKTELSSPAPLRRSLTDPVQSSLGRNASSSDKSDNDTFDIRPPSRLVTTRRRAGCDMTRSKTSVDIGSVRSSSVASSSHSTEPLSTSADGSKNQYRQVKALHRSRMHTIMAAQDRSSKRAVVMKTFQKLRLSSTLKARIDSEIQHLRALTGVPGVVKYVNHFEDEECIYLVLERSPGTTLIELVANCGGRLSEAAMVTDVLTPLALLLADLHRRGIVHRQIKPEHVLVSPEAGRITLVDFGEAVNKKQRCLNNRAGTLEYMALLTKWR</sequence>
<dbReference type="PROSITE" id="PS50011">
    <property type="entry name" value="PROTEIN_KINASE_DOM"/>
    <property type="match status" value="1"/>
</dbReference>